<keyword evidence="6" id="KW-1185">Reference proteome</keyword>
<dbReference type="OrthoDB" id="397750at2"/>
<evidence type="ECO:0000256" key="3">
    <source>
        <dbReference type="ARBA" id="ARBA00023163"/>
    </source>
</evidence>
<evidence type="ECO:0000259" key="4">
    <source>
        <dbReference type="PROSITE" id="PS50949"/>
    </source>
</evidence>
<dbReference type="Pfam" id="PF00392">
    <property type="entry name" value="GntR"/>
    <property type="match status" value="1"/>
</dbReference>
<dbReference type="GO" id="GO:0003700">
    <property type="term" value="F:DNA-binding transcription factor activity"/>
    <property type="evidence" value="ECO:0007669"/>
    <property type="project" value="InterPro"/>
</dbReference>
<accession>A0A449A5B7</accession>
<keyword evidence="2" id="KW-0238">DNA-binding</keyword>
<dbReference type="KEGG" id="mnu:NCTC10166_00385"/>
<protein>
    <submittedName>
        <fullName evidence="5">GntR family transcriptional regulator</fullName>
    </submittedName>
</protein>
<dbReference type="GO" id="GO:0003677">
    <property type="term" value="F:DNA binding"/>
    <property type="evidence" value="ECO:0007669"/>
    <property type="project" value="UniProtKB-KW"/>
</dbReference>
<dbReference type="InterPro" id="IPR000524">
    <property type="entry name" value="Tscrpt_reg_HTH_GntR"/>
</dbReference>
<dbReference type="PROSITE" id="PS50949">
    <property type="entry name" value="HTH_GNTR"/>
    <property type="match status" value="1"/>
</dbReference>
<proteinExistence type="predicted"/>
<dbReference type="RefSeq" id="WP_129719805.1">
    <property type="nucleotide sequence ID" value="NZ_LR214951.1"/>
</dbReference>
<dbReference type="AlphaFoldDB" id="A0A449A5B7"/>
<name>A0A449A5B7_9BACT</name>
<feature type="domain" description="HTH gntR-type" evidence="4">
    <location>
        <begin position="2"/>
        <end position="70"/>
    </location>
</feature>
<gene>
    <name evidence="5" type="ORF">NCTC10166_00385</name>
</gene>
<evidence type="ECO:0000313" key="6">
    <source>
        <dbReference type="Proteomes" id="UP000289440"/>
    </source>
</evidence>
<dbReference type="EMBL" id="LR214951">
    <property type="protein sequence ID" value="VEU59414.1"/>
    <property type="molecule type" value="Genomic_DNA"/>
</dbReference>
<dbReference type="Proteomes" id="UP000289440">
    <property type="component" value="Chromosome"/>
</dbReference>
<evidence type="ECO:0000313" key="5">
    <source>
        <dbReference type="EMBL" id="VEU59414.1"/>
    </source>
</evidence>
<dbReference type="InterPro" id="IPR036390">
    <property type="entry name" value="WH_DNA-bd_sf"/>
</dbReference>
<reference evidence="5 6" key="1">
    <citation type="submission" date="2019-01" db="EMBL/GenBank/DDBJ databases">
        <authorList>
            <consortium name="Pathogen Informatics"/>
        </authorList>
    </citation>
    <scope>NUCLEOTIDE SEQUENCE [LARGE SCALE GENOMIC DNA]</scope>
    <source>
        <strain evidence="5 6">NCTC10166</strain>
    </source>
</reference>
<evidence type="ECO:0000256" key="2">
    <source>
        <dbReference type="ARBA" id="ARBA00023125"/>
    </source>
</evidence>
<sequence>MTTKKEIVLKYLIDLIVSKKKKPNEIMPSEGYLMLRFKISRITAINAYKKLEAIGAVYNISKQGRFVAENFFGLIKPFSFSFPINKVTINKIYKKEPKWFKDFNIIFDYGYAVFQKQYFKNSEEIMMSENFISKKYNIPKTFNDTFSFTNFLLEKENYLKNTVYKLRYEKVNMYGFEYLVVVYSWSYDEEGIAIASRFVVKPKYFQFSHQEKNLF</sequence>
<dbReference type="SMART" id="SM00345">
    <property type="entry name" value="HTH_GNTR"/>
    <property type="match status" value="1"/>
</dbReference>
<dbReference type="InterPro" id="IPR036388">
    <property type="entry name" value="WH-like_DNA-bd_sf"/>
</dbReference>
<keyword evidence="3" id="KW-0804">Transcription</keyword>
<keyword evidence="1" id="KW-0805">Transcription regulation</keyword>
<organism evidence="5 6">
    <name type="scientific">Mesomycoplasma neurolyticum</name>
    <dbReference type="NCBI Taxonomy" id="2120"/>
    <lineage>
        <taxon>Bacteria</taxon>
        <taxon>Bacillati</taxon>
        <taxon>Mycoplasmatota</taxon>
        <taxon>Mycoplasmoidales</taxon>
        <taxon>Metamycoplasmataceae</taxon>
        <taxon>Mesomycoplasma</taxon>
    </lineage>
</organism>
<evidence type="ECO:0000256" key="1">
    <source>
        <dbReference type="ARBA" id="ARBA00023015"/>
    </source>
</evidence>
<dbReference type="SUPFAM" id="SSF46785">
    <property type="entry name" value="Winged helix' DNA-binding domain"/>
    <property type="match status" value="1"/>
</dbReference>
<dbReference type="Gene3D" id="1.10.10.10">
    <property type="entry name" value="Winged helix-like DNA-binding domain superfamily/Winged helix DNA-binding domain"/>
    <property type="match status" value="1"/>
</dbReference>